<dbReference type="AlphaFoldDB" id="A0A8T3AQE9"/>
<evidence type="ECO:0000313" key="2">
    <source>
        <dbReference type="Proteomes" id="UP000829196"/>
    </source>
</evidence>
<dbReference type="SMR" id="A0A8T3AQE9"/>
<accession>A0A8T3AQE9</accession>
<proteinExistence type="predicted"/>
<organism evidence="1 2">
    <name type="scientific">Dendrobium nobile</name>
    <name type="common">Orchid</name>
    <dbReference type="NCBI Taxonomy" id="94219"/>
    <lineage>
        <taxon>Eukaryota</taxon>
        <taxon>Viridiplantae</taxon>
        <taxon>Streptophyta</taxon>
        <taxon>Embryophyta</taxon>
        <taxon>Tracheophyta</taxon>
        <taxon>Spermatophyta</taxon>
        <taxon>Magnoliopsida</taxon>
        <taxon>Liliopsida</taxon>
        <taxon>Asparagales</taxon>
        <taxon>Orchidaceae</taxon>
        <taxon>Epidendroideae</taxon>
        <taxon>Malaxideae</taxon>
        <taxon>Dendrobiinae</taxon>
        <taxon>Dendrobium</taxon>
    </lineage>
</organism>
<reference evidence="1" key="1">
    <citation type="journal article" date="2022" name="Front. Genet.">
        <title>Chromosome-Scale Assembly of the Dendrobium nobile Genome Provides Insights Into the Molecular Mechanism of the Biosynthesis of the Medicinal Active Ingredient of Dendrobium.</title>
        <authorList>
            <person name="Xu Q."/>
            <person name="Niu S.-C."/>
            <person name="Li K.-L."/>
            <person name="Zheng P.-J."/>
            <person name="Zhang X.-J."/>
            <person name="Jia Y."/>
            <person name="Liu Y."/>
            <person name="Niu Y.-X."/>
            <person name="Yu L.-H."/>
            <person name="Chen D.-F."/>
            <person name="Zhang G.-Q."/>
        </authorList>
    </citation>
    <scope>NUCLEOTIDE SEQUENCE</scope>
    <source>
        <tissue evidence="1">Leaf</tissue>
    </source>
</reference>
<sequence length="74" mass="8588">MSEAISTMAVRIEYLNKTIDDQRAKKDEYKAVLSQQLLGVAYLYSKLKFFASEMCIDRYGARSHTVAVQDIDWY</sequence>
<protein>
    <submittedName>
        <fullName evidence="1">Uncharacterized protein</fullName>
    </submittedName>
</protein>
<keyword evidence="2" id="KW-1185">Reference proteome</keyword>
<dbReference type="EMBL" id="JAGYWB010000014">
    <property type="protein sequence ID" value="KAI0498623.1"/>
    <property type="molecule type" value="Genomic_DNA"/>
</dbReference>
<evidence type="ECO:0000313" key="1">
    <source>
        <dbReference type="EMBL" id="KAI0498623.1"/>
    </source>
</evidence>
<dbReference type="Proteomes" id="UP000829196">
    <property type="component" value="Unassembled WGS sequence"/>
</dbReference>
<comment type="caution">
    <text evidence="1">The sequence shown here is derived from an EMBL/GenBank/DDBJ whole genome shotgun (WGS) entry which is preliminary data.</text>
</comment>
<name>A0A8T3AQE9_DENNO</name>
<gene>
    <name evidence="1" type="ORF">KFK09_019513</name>
</gene>